<dbReference type="AlphaFoldDB" id="A0A8D8RXR6"/>
<reference evidence="12" key="1">
    <citation type="submission" date="2021-05" db="EMBL/GenBank/DDBJ databases">
        <authorList>
            <person name="Alioto T."/>
            <person name="Alioto T."/>
            <person name="Gomez Garrido J."/>
        </authorList>
    </citation>
    <scope>NUCLEOTIDE SEQUENCE</scope>
</reference>
<dbReference type="Gene3D" id="1.20.5.260">
    <property type="entry name" value="Cytochrome b-c1 complex subunit 9"/>
    <property type="match status" value="1"/>
</dbReference>
<keyword evidence="4" id="KW-0679">Respiratory chain</keyword>
<comment type="similarity">
    <text evidence="2">Belongs to the UQCR10/QCR9 family.</text>
</comment>
<organism evidence="12">
    <name type="scientific">Cacopsylla melanoneura</name>
    <dbReference type="NCBI Taxonomy" id="428564"/>
    <lineage>
        <taxon>Eukaryota</taxon>
        <taxon>Metazoa</taxon>
        <taxon>Ecdysozoa</taxon>
        <taxon>Arthropoda</taxon>
        <taxon>Hexapoda</taxon>
        <taxon>Insecta</taxon>
        <taxon>Pterygota</taxon>
        <taxon>Neoptera</taxon>
        <taxon>Paraneoptera</taxon>
        <taxon>Hemiptera</taxon>
        <taxon>Sternorrhyncha</taxon>
        <taxon>Psylloidea</taxon>
        <taxon>Psyllidae</taxon>
        <taxon>Psyllinae</taxon>
        <taxon>Cacopsylla</taxon>
    </lineage>
</organism>
<keyword evidence="9" id="KW-0496">Mitochondrion</keyword>
<evidence type="ECO:0000256" key="7">
    <source>
        <dbReference type="ARBA" id="ARBA00022982"/>
    </source>
</evidence>
<evidence type="ECO:0000256" key="9">
    <source>
        <dbReference type="ARBA" id="ARBA00023128"/>
    </source>
</evidence>
<keyword evidence="3" id="KW-0813">Transport</keyword>
<keyword evidence="10" id="KW-0472">Membrane</keyword>
<evidence type="ECO:0000256" key="3">
    <source>
        <dbReference type="ARBA" id="ARBA00022448"/>
    </source>
</evidence>
<evidence type="ECO:0000256" key="6">
    <source>
        <dbReference type="ARBA" id="ARBA00022792"/>
    </source>
</evidence>
<feature type="region of interest" description="Disordered" evidence="11">
    <location>
        <begin position="1"/>
        <end position="23"/>
    </location>
</feature>
<keyword evidence="5" id="KW-0812">Transmembrane</keyword>
<dbReference type="SUPFAM" id="SSF81514">
    <property type="entry name" value="Subunit X (non-heme 7 kDa protein) of cytochrome bc1 complex (Ubiquinol-cytochrome c reductase)"/>
    <property type="match status" value="1"/>
</dbReference>
<feature type="compositionally biased region" description="Polar residues" evidence="11">
    <location>
        <begin position="270"/>
        <end position="290"/>
    </location>
</feature>
<feature type="compositionally biased region" description="Gly residues" evidence="11">
    <location>
        <begin position="347"/>
        <end position="369"/>
    </location>
</feature>
<evidence type="ECO:0000256" key="10">
    <source>
        <dbReference type="ARBA" id="ARBA00023136"/>
    </source>
</evidence>
<dbReference type="EMBL" id="HBUF01186542">
    <property type="protein sequence ID" value="CAG6656906.1"/>
    <property type="molecule type" value="Transcribed_RNA"/>
</dbReference>
<dbReference type="InterPro" id="IPR008027">
    <property type="entry name" value="QCR9"/>
</dbReference>
<sequence length="431" mass="49728">MSFNNKSIKEDNMLSDSSDEGGDPNYENQIGLPSWYHQMPIALKKFMIFERESNSEDHLFWADNGNKSVRASRIKLKNLYGKLKIAIPKGNENAIAKIRKKIEAKEKFFFKHCVRKVEIDHTIPETKPMPRPYRSALYQTKKSELKFKVKRSPLQKKELLKLKRLKKRYNAMVRIKNKYAPYIGNELYHKEFVYRQQFLTLLNPDEEQKEITDEVMRAQRRDAFLEKLQNKKKKKKLDFLKKKKSKNETLKRELKKGEIVPYCNVPPLSTYPQQTEASSRNSHSNPPTHKTSSHGDQSSLSSGQNINRRNDAYNQQPVPFITRNNGCNQPGNDLNNPGGNIGFNQPGNGGYNQPGGNTGFNQSGNGGYNQPGRNIDYNQSGNGGYNLLFKRSSTFMLTIAVGSFAFERSFDRITEYVWERKVTLPQQAKQR</sequence>
<protein>
    <submittedName>
        <fullName evidence="12">Uncharacterized protein</fullName>
    </submittedName>
</protein>
<evidence type="ECO:0000256" key="1">
    <source>
        <dbReference type="ARBA" id="ARBA00004434"/>
    </source>
</evidence>
<evidence type="ECO:0000256" key="4">
    <source>
        <dbReference type="ARBA" id="ARBA00022660"/>
    </source>
</evidence>
<dbReference type="GO" id="GO:0006122">
    <property type="term" value="P:mitochondrial electron transport, ubiquinol to cytochrome c"/>
    <property type="evidence" value="ECO:0007669"/>
    <property type="project" value="InterPro"/>
</dbReference>
<keyword evidence="7" id="KW-0249">Electron transport</keyword>
<feature type="region of interest" description="Disordered" evidence="11">
    <location>
        <begin position="262"/>
        <end position="374"/>
    </location>
</feature>
<comment type="subcellular location">
    <subcellularLocation>
        <location evidence="1">Mitochondrion inner membrane</location>
        <topology evidence="1">Single-pass membrane protein</topology>
    </subcellularLocation>
</comment>
<feature type="compositionally biased region" description="Low complexity" evidence="11">
    <location>
        <begin position="294"/>
        <end position="304"/>
    </location>
</feature>
<evidence type="ECO:0000256" key="11">
    <source>
        <dbReference type="SAM" id="MobiDB-lite"/>
    </source>
</evidence>
<dbReference type="Pfam" id="PF05365">
    <property type="entry name" value="UCR_UQCRX_QCR9"/>
    <property type="match status" value="1"/>
</dbReference>
<dbReference type="GO" id="GO:0005743">
    <property type="term" value="C:mitochondrial inner membrane"/>
    <property type="evidence" value="ECO:0007669"/>
    <property type="project" value="UniProtKB-SubCell"/>
</dbReference>
<keyword evidence="8" id="KW-1133">Transmembrane helix</keyword>
<feature type="compositionally biased region" description="Polar residues" evidence="11">
    <location>
        <begin position="312"/>
        <end position="338"/>
    </location>
</feature>
<evidence type="ECO:0000256" key="2">
    <source>
        <dbReference type="ARBA" id="ARBA00007856"/>
    </source>
</evidence>
<evidence type="ECO:0000256" key="8">
    <source>
        <dbReference type="ARBA" id="ARBA00022989"/>
    </source>
</evidence>
<proteinExistence type="inferred from homology"/>
<dbReference type="InterPro" id="IPR036656">
    <property type="entry name" value="QCR9_sf"/>
</dbReference>
<evidence type="ECO:0000256" key="5">
    <source>
        <dbReference type="ARBA" id="ARBA00022692"/>
    </source>
</evidence>
<keyword evidence="6" id="KW-0999">Mitochondrion inner membrane</keyword>
<evidence type="ECO:0000313" key="12">
    <source>
        <dbReference type="EMBL" id="CAG6656906.1"/>
    </source>
</evidence>
<name>A0A8D8RXR6_9HEMI</name>
<accession>A0A8D8RXR6</accession>
<dbReference type="GO" id="GO:0045275">
    <property type="term" value="C:respiratory chain complex III"/>
    <property type="evidence" value="ECO:0007669"/>
    <property type="project" value="InterPro"/>
</dbReference>